<proteinExistence type="predicted"/>
<organism evidence="1 2">
    <name type="scientific">Caballeronia novacaledonica</name>
    <dbReference type="NCBI Taxonomy" id="1544861"/>
    <lineage>
        <taxon>Bacteria</taxon>
        <taxon>Pseudomonadati</taxon>
        <taxon>Pseudomonadota</taxon>
        <taxon>Betaproteobacteria</taxon>
        <taxon>Burkholderiales</taxon>
        <taxon>Burkholderiaceae</taxon>
        <taxon>Caballeronia</taxon>
    </lineage>
</organism>
<gene>
    <name evidence="1" type="ORF">CBA19CS42_39915</name>
</gene>
<evidence type="ECO:0000313" key="1">
    <source>
        <dbReference type="EMBL" id="GJH30821.1"/>
    </source>
</evidence>
<dbReference type="RefSeq" id="WP_238218365.1">
    <property type="nucleotide sequence ID" value="NZ_BPUS01000047.1"/>
</dbReference>
<protein>
    <submittedName>
        <fullName evidence="1">Uncharacterized protein</fullName>
    </submittedName>
</protein>
<accession>A0AA37IPT0</accession>
<dbReference type="EMBL" id="BPUS01000047">
    <property type="protein sequence ID" value="GJH30821.1"/>
    <property type="molecule type" value="Genomic_DNA"/>
</dbReference>
<dbReference type="AlphaFoldDB" id="A0AA37IPT0"/>
<sequence length="152" mass="16936">MADAPQSITPVSERQAPAISDLPFAKLRVAAPWHQPCDLLGKIHVRAQGMKATIWGHTRLPDGHQEIHRFAFELHDGSAAPPVRESVSLRTARVVVAHLQDGNALIQMFRAIVNSEPADYDHLVGQTFEDDFIENGPSDRVDESQEWKNADR</sequence>
<reference evidence="1" key="1">
    <citation type="submission" date="2022-09" db="EMBL/GenBank/DDBJ databases">
        <title>Isolation and characterization of 3-chlorobenzoate degrading bacteria from soils in Shizuoka.</title>
        <authorList>
            <person name="Ifat A."/>
            <person name="Ogawa N."/>
            <person name="Kimbara K."/>
            <person name="Moriuchi R."/>
            <person name="Dohra H."/>
            <person name="Shintani M."/>
        </authorList>
    </citation>
    <scope>NUCLEOTIDE SEQUENCE</scope>
    <source>
        <strain evidence="1">19CS4-2</strain>
    </source>
</reference>
<dbReference type="Proteomes" id="UP001055111">
    <property type="component" value="Unassembled WGS sequence"/>
</dbReference>
<evidence type="ECO:0000313" key="2">
    <source>
        <dbReference type="Proteomes" id="UP001055111"/>
    </source>
</evidence>
<comment type="caution">
    <text evidence="1">The sequence shown here is derived from an EMBL/GenBank/DDBJ whole genome shotgun (WGS) entry which is preliminary data.</text>
</comment>
<name>A0AA37IPT0_9BURK</name>